<evidence type="ECO:0000313" key="9">
    <source>
        <dbReference type="EMBL" id="ALG09633.1"/>
    </source>
</evidence>
<organism evidence="9 10">
    <name type="scientific">Kibdelosporangium phytohabitans</name>
    <dbReference type="NCBI Taxonomy" id="860235"/>
    <lineage>
        <taxon>Bacteria</taxon>
        <taxon>Bacillati</taxon>
        <taxon>Actinomycetota</taxon>
        <taxon>Actinomycetes</taxon>
        <taxon>Pseudonocardiales</taxon>
        <taxon>Pseudonocardiaceae</taxon>
        <taxon>Kibdelosporangium</taxon>
    </lineage>
</organism>
<protein>
    <recommendedName>
        <fullName evidence="11">Major facilitator superfamily (MFS) profile domain-containing protein</fullName>
    </recommendedName>
</protein>
<keyword evidence="3" id="KW-1003">Cell membrane</keyword>
<dbReference type="Proteomes" id="UP000063699">
    <property type="component" value="Chromosome"/>
</dbReference>
<keyword evidence="4 8" id="KW-0812">Transmembrane</keyword>
<evidence type="ECO:0000256" key="4">
    <source>
        <dbReference type="ARBA" id="ARBA00022692"/>
    </source>
</evidence>
<comment type="subcellular location">
    <subcellularLocation>
        <location evidence="1">Cell membrane</location>
        <topology evidence="1">Multi-pass membrane protein</topology>
    </subcellularLocation>
</comment>
<keyword evidence="5 8" id="KW-1133">Transmembrane helix</keyword>
<feature type="region of interest" description="Disordered" evidence="7">
    <location>
        <begin position="175"/>
        <end position="206"/>
    </location>
</feature>
<evidence type="ECO:0000313" key="10">
    <source>
        <dbReference type="Proteomes" id="UP000063699"/>
    </source>
</evidence>
<keyword evidence="2" id="KW-0813">Transport</keyword>
<evidence type="ECO:0008006" key="11">
    <source>
        <dbReference type="Google" id="ProtNLM"/>
    </source>
</evidence>
<keyword evidence="10" id="KW-1185">Reference proteome</keyword>
<sequence length="206" mass="20875">MRAHPKFLRVWTGQVPGAIGDQLVPVALSVYVVQNGGNVGTVAGVLGGRALGLGLCLVIGGMLADRVSRSKLIACADAYRATVTVLFALLLSHLPFGLLGVGTILIGAGEAIARPGCRSLVPSLLPASLLERGNALVSPGLRSSAVLGSLAGAGTSRPGGATGRAAGRGGDVRAGCVHRARHPRTATGQEVPWDRQRRAGRTEGGP</sequence>
<feature type="transmembrane region" description="Helical" evidence="8">
    <location>
        <begin position="85"/>
        <end position="108"/>
    </location>
</feature>
<evidence type="ECO:0000256" key="3">
    <source>
        <dbReference type="ARBA" id="ARBA00022475"/>
    </source>
</evidence>
<evidence type="ECO:0000256" key="2">
    <source>
        <dbReference type="ARBA" id="ARBA00022448"/>
    </source>
</evidence>
<dbReference type="GO" id="GO:0005886">
    <property type="term" value="C:plasma membrane"/>
    <property type="evidence" value="ECO:0007669"/>
    <property type="project" value="UniProtKB-SubCell"/>
</dbReference>
<evidence type="ECO:0000256" key="8">
    <source>
        <dbReference type="SAM" id="Phobius"/>
    </source>
</evidence>
<dbReference type="KEGG" id="kphy:AOZ06_24445"/>
<keyword evidence="6 8" id="KW-0472">Membrane</keyword>
<feature type="compositionally biased region" description="Basic and acidic residues" evidence="7">
    <location>
        <begin position="192"/>
        <end position="206"/>
    </location>
</feature>
<dbReference type="InterPro" id="IPR010290">
    <property type="entry name" value="TM_effector"/>
</dbReference>
<dbReference type="InterPro" id="IPR036259">
    <property type="entry name" value="MFS_trans_sf"/>
</dbReference>
<evidence type="ECO:0000256" key="5">
    <source>
        <dbReference type="ARBA" id="ARBA00022989"/>
    </source>
</evidence>
<dbReference type="Pfam" id="PF05977">
    <property type="entry name" value="MFS_3"/>
    <property type="match status" value="1"/>
</dbReference>
<evidence type="ECO:0000256" key="7">
    <source>
        <dbReference type="SAM" id="MobiDB-lite"/>
    </source>
</evidence>
<dbReference type="STRING" id="860235.AOZ06_24445"/>
<feature type="transmembrane region" description="Helical" evidence="8">
    <location>
        <begin position="42"/>
        <end position="64"/>
    </location>
</feature>
<gene>
    <name evidence="9" type="ORF">AOZ06_24445</name>
</gene>
<evidence type="ECO:0000256" key="6">
    <source>
        <dbReference type="ARBA" id="ARBA00023136"/>
    </source>
</evidence>
<dbReference type="PANTHER" id="PTHR23513">
    <property type="entry name" value="INTEGRAL MEMBRANE EFFLUX PROTEIN-RELATED"/>
    <property type="match status" value="1"/>
</dbReference>
<accession>A0A0N9HWG7</accession>
<dbReference type="EMBL" id="CP012752">
    <property type="protein sequence ID" value="ALG09633.1"/>
    <property type="molecule type" value="Genomic_DNA"/>
</dbReference>
<dbReference type="PANTHER" id="PTHR23513:SF6">
    <property type="entry name" value="MAJOR FACILITATOR SUPERFAMILY ASSOCIATED DOMAIN-CONTAINING PROTEIN"/>
    <property type="match status" value="1"/>
</dbReference>
<reference evidence="9 10" key="1">
    <citation type="submission" date="2015-07" db="EMBL/GenBank/DDBJ databases">
        <title>Genome sequencing of Kibdelosporangium phytohabitans.</title>
        <authorList>
            <person name="Qin S."/>
            <person name="Xing K."/>
        </authorList>
    </citation>
    <scope>NUCLEOTIDE SEQUENCE [LARGE SCALE GENOMIC DNA]</scope>
    <source>
        <strain evidence="9 10">KLBMP1111</strain>
    </source>
</reference>
<dbReference type="AlphaFoldDB" id="A0A0N9HWG7"/>
<proteinExistence type="predicted"/>
<dbReference type="SUPFAM" id="SSF103473">
    <property type="entry name" value="MFS general substrate transporter"/>
    <property type="match status" value="1"/>
</dbReference>
<evidence type="ECO:0000256" key="1">
    <source>
        <dbReference type="ARBA" id="ARBA00004651"/>
    </source>
</evidence>
<dbReference type="Gene3D" id="1.20.1250.20">
    <property type="entry name" value="MFS general substrate transporter like domains"/>
    <property type="match status" value="1"/>
</dbReference>
<name>A0A0N9HWG7_9PSEU</name>